<dbReference type="InterPro" id="IPR057326">
    <property type="entry name" value="KR_dom"/>
</dbReference>
<dbReference type="SMART" id="SM00822">
    <property type="entry name" value="PKS_KR"/>
    <property type="match status" value="1"/>
</dbReference>
<dbReference type="InterPro" id="IPR002347">
    <property type="entry name" value="SDR_fam"/>
</dbReference>
<evidence type="ECO:0000259" key="3">
    <source>
        <dbReference type="SMART" id="SM00822"/>
    </source>
</evidence>
<organism evidence="4 5">
    <name type="scientific">Streptomyces nigrescens</name>
    <dbReference type="NCBI Taxonomy" id="1920"/>
    <lineage>
        <taxon>Bacteria</taxon>
        <taxon>Bacillati</taxon>
        <taxon>Actinomycetota</taxon>
        <taxon>Actinomycetes</taxon>
        <taxon>Kitasatosporales</taxon>
        <taxon>Streptomycetaceae</taxon>
        <taxon>Streptomyces</taxon>
    </lineage>
</organism>
<name>A0ABN6QVN9_STRNI</name>
<keyword evidence="5" id="KW-1185">Reference proteome</keyword>
<keyword evidence="2" id="KW-0560">Oxidoreductase</keyword>
<evidence type="ECO:0000313" key="4">
    <source>
        <dbReference type="EMBL" id="BDM68408.1"/>
    </source>
</evidence>
<dbReference type="PRINTS" id="PR00081">
    <property type="entry name" value="GDHRDH"/>
</dbReference>
<proteinExistence type="inferred from homology"/>
<evidence type="ECO:0000256" key="1">
    <source>
        <dbReference type="ARBA" id="ARBA00006484"/>
    </source>
</evidence>
<sequence>MKATVTTMTATVMAPTTPKTATAAGEGDDRPLAGKVALVTGGSRGIGAAIARRLAAGGAAVALTYHSRQDLADQVVKEIEQAGGQGWAVRADVADAEQVWASVAGAVERFGRLDILVNNAGTGVLGPFEGISLDDVDRVLRTNVRGPFLAAQAAAAHLTEGGRIISIGSCMAERVAFPGGTLYATSKAALTGLTRTLARELGPRGITANLVHPGPIDTDMNPADGESAEFQAGLTSLGAFGQGTDVAETVAHLAGDGGRYITGASIAVDGGFAV</sequence>
<dbReference type="SUPFAM" id="SSF51735">
    <property type="entry name" value="NAD(P)-binding Rossmann-fold domains"/>
    <property type="match status" value="1"/>
</dbReference>
<accession>A0ABN6QVN9</accession>
<protein>
    <submittedName>
        <fullName evidence="4">3-oxoacyl-ACP reductase</fullName>
    </submittedName>
</protein>
<gene>
    <name evidence="4" type="ORF">HEK616_18950</name>
</gene>
<dbReference type="Proteomes" id="UP001059597">
    <property type="component" value="Chromosome"/>
</dbReference>
<dbReference type="Gene3D" id="3.40.50.720">
    <property type="entry name" value="NAD(P)-binding Rossmann-like Domain"/>
    <property type="match status" value="1"/>
</dbReference>
<evidence type="ECO:0000313" key="5">
    <source>
        <dbReference type="Proteomes" id="UP001059597"/>
    </source>
</evidence>
<dbReference type="PRINTS" id="PR00080">
    <property type="entry name" value="SDRFAMILY"/>
</dbReference>
<dbReference type="PANTHER" id="PTHR43639:SF1">
    <property type="entry name" value="SHORT-CHAIN DEHYDROGENASE_REDUCTASE FAMILY PROTEIN"/>
    <property type="match status" value="1"/>
</dbReference>
<reference evidence="4" key="1">
    <citation type="submission" date="2022-06" db="EMBL/GenBank/DDBJ databases">
        <title>Complete genome sequence of Streptomyces nigrescens HEK616.</title>
        <authorList>
            <person name="Asamizu S."/>
            <person name="Onaka H."/>
        </authorList>
    </citation>
    <scope>NUCLEOTIDE SEQUENCE</scope>
    <source>
        <strain evidence="4">HEK616</strain>
    </source>
</reference>
<feature type="domain" description="Ketoreductase" evidence="3">
    <location>
        <begin position="35"/>
        <end position="219"/>
    </location>
</feature>
<dbReference type="EMBL" id="AP026073">
    <property type="protein sequence ID" value="BDM68408.1"/>
    <property type="molecule type" value="Genomic_DNA"/>
</dbReference>
<dbReference type="Pfam" id="PF13561">
    <property type="entry name" value="adh_short_C2"/>
    <property type="match status" value="1"/>
</dbReference>
<comment type="similarity">
    <text evidence="1">Belongs to the short-chain dehydrogenases/reductases (SDR) family.</text>
</comment>
<dbReference type="InterPro" id="IPR036291">
    <property type="entry name" value="NAD(P)-bd_dom_sf"/>
</dbReference>
<dbReference type="PANTHER" id="PTHR43639">
    <property type="entry name" value="OXIDOREDUCTASE, SHORT-CHAIN DEHYDROGENASE/REDUCTASE FAMILY (AFU_ORTHOLOGUE AFUA_5G02870)"/>
    <property type="match status" value="1"/>
</dbReference>
<evidence type="ECO:0000256" key="2">
    <source>
        <dbReference type="ARBA" id="ARBA00023002"/>
    </source>
</evidence>